<organism evidence="2">
    <name type="scientific">Castor canadensis</name>
    <name type="common">American beaver</name>
    <dbReference type="NCBI Taxonomy" id="51338"/>
    <lineage>
        <taxon>Eukaryota</taxon>
        <taxon>Metazoa</taxon>
        <taxon>Chordata</taxon>
        <taxon>Craniata</taxon>
        <taxon>Vertebrata</taxon>
        <taxon>Euteleostomi</taxon>
        <taxon>Mammalia</taxon>
        <taxon>Eutheria</taxon>
        <taxon>Euarchontoglires</taxon>
        <taxon>Glires</taxon>
        <taxon>Rodentia</taxon>
        <taxon>Castorimorpha</taxon>
        <taxon>Castoridae</taxon>
        <taxon>Castor</taxon>
    </lineage>
</organism>
<protein>
    <submittedName>
        <fullName evidence="2">Uncharacterized protein</fullName>
    </submittedName>
</protein>
<feature type="compositionally biased region" description="Basic residues" evidence="1">
    <location>
        <begin position="54"/>
        <end position="67"/>
    </location>
</feature>
<feature type="region of interest" description="Disordered" evidence="1">
    <location>
        <begin position="1"/>
        <end position="97"/>
    </location>
</feature>
<dbReference type="AlphaFoldDB" id="A0A8C0ZLD9"/>
<dbReference type="Ensembl" id="ENSCCNT00000001482.1">
    <property type="protein sequence ID" value="ENSCCNP00000001156.1"/>
    <property type="gene ID" value="ENSCCNG00000001256.1"/>
</dbReference>
<name>A0A8C0ZLD9_CASCN</name>
<accession>A0A8C0ZLD9</accession>
<reference evidence="2" key="1">
    <citation type="submission" date="2023-09" db="UniProtKB">
        <authorList>
            <consortium name="Ensembl"/>
        </authorList>
    </citation>
    <scope>IDENTIFICATION</scope>
</reference>
<sequence>CEALTLDPAPGPFAQEGREFRPGPEQLPRPPLLRLRPRRSELQTGNPPGPPSSRSRRGSCTKNRNRNSPRPPRAPRAPLFVSPPGGQAREAGSEIVG</sequence>
<evidence type="ECO:0000313" key="2">
    <source>
        <dbReference type="Ensembl" id="ENSCCNP00000001156.1"/>
    </source>
</evidence>
<evidence type="ECO:0000256" key="1">
    <source>
        <dbReference type="SAM" id="MobiDB-lite"/>
    </source>
</evidence>
<proteinExistence type="predicted"/>